<evidence type="ECO:0000313" key="3">
    <source>
        <dbReference type="Proteomes" id="UP001234178"/>
    </source>
</evidence>
<evidence type="ECO:0000256" key="1">
    <source>
        <dbReference type="SAM" id="MobiDB-lite"/>
    </source>
</evidence>
<name>A0ABR0A872_9CRUS</name>
<keyword evidence="3" id="KW-1185">Reference proteome</keyword>
<protein>
    <submittedName>
        <fullName evidence="2">Uncharacterized protein</fullName>
    </submittedName>
</protein>
<reference evidence="2 3" key="1">
    <citation type="journal article" date="2023" name="Nucleic Acids Res.">
        <title>The hologenome of Daphnia magna reveals possible DNA methylation and microbiome-mediated evolution of the host genome.</title>
        <authorList>
            <person name="Chaturvedi A."/>
            <person name="Li X."/>
            <person name="Dhandapani V."/>
            <person name="Marshall H."/>
            <person name="Kissane S."/>
            <person name="Cuenca-Cambronero M."/>
            <person name="Asole G."/>
            <person name="Calvet F."/>
            <person name="Ruiz-Romero M."/>
            <person name="Marangio P."/>
            <person name="Guigo R."/>
            <person name="Rago D."/>
            <person name="Mirbahai L."/>
            <person name="Eastwood N."/>
            <person name="Colbourne J.K."/>
            <person name="Zhou J."/>
            <person name="Mallon E."/>
            <person name="Orsini L."/>
        </authorList>
    </citation>
    <scope>NUCLEOTIDE SEQUENCE [LARGE SCALE GENOMIC DNA]</scope>
    <source>
        <strain evidence="2">LRV0_1</strain>
    </source>
</reference>
<evidence type="ECO:0000313" key="2">
    <source>
        <dbReference type="EMBL" id="KAK4021335.1"/>
    </source>
</evidence>
<sequence length="142" mass="15873">MIHQLMKRRCDRGNESLQTISARINNEFPGFPRGLQTLFRLWKRKNPWLPSCPRDPSRRLHPRRELSSVSVETSPTPDSSLESGTLVVNHLVEEADSQGESVETARDSDSDPETEVVLRAESTVVPVSGQQFVVPSGHIAQS</sequence>
<proteinExistence type="predicted"/>
<gene>
    <name evidence="2" type="ORF">OUZ56_003252</name>
</gene>
<dbReference type="Proteomes" id="UP001234178">
    <property type="component" value="Unassembled WGS sequence"/>
</dbReference>
<feature type="region of interest" description="Disordered" evidence="1">
    <location>
        <begin position="51"/>
        <end position="115"/>
    </location>
</feature>
<feature type="compositionally biased region" description="Basic and acidic residues" evidence="1">
    <location>
        <begin position="55"/>
        <end position="66"/>
    </location>
</feature>
<dbReference type="EMBL" id="JAOYFB010000036">
    <property type="protein sequence ID" value="KAK4021335.1"/>
    <property type="molecule type" value="Genomic_DNA"/>
</dbReference>
<comment type="caution">
    <text evidence="2">The sequence shown here is derived from an EMBL/GenBank/DDBJ whole genome shotgun (WGS) entry which is preliminary data.</text>
</comment>
<feature type="compositionally biased region" description="Polar residues" evidence="1">
    <location>
        <begin position="67"/>
        <end position="83"/>
    </location>
</feature>
<accession>A0ABR0A872</accession>
<organism evidence="2 3">
    <name type="scientific">Daphnia magna</name>
    <dbReference type="NCBI Taxonomy" id="35525"/>
    <lineage>
        <taxon>Eukaryota</taxon>
        <taxon>Metazoa</taxon>
        <taxon>Ecdysozoa</taxon>
        <taxon>Arthropoda</taxon>
        <taxon>Crustacea</taxon>
        <taxon>Branchiopoda</taxon>
        <taxon>Diplostraca</taxon>
        <taxon>Cladocera</taxon>
        <taxon>Anomopoda</taxon>
        <taxon>Daphniidae</taxon>
        <taxon>Daphnia</taxon>
    </lineage>
</organism>